<dbReference type="PANTHER" id="PTHR43178:SF5">
    <property type="entry name" value="LIPOAMIDE ACYLTRANSFERASE COMPONENT OF BRANCHED-CHAIN ALPHA-KETO ACID DEHYDROGENASE COMPLEX, MITOCHONDRIAL"/>
    <property type="match status" value="1"/>
</dbReference>
<gene>
    <name evidence="6" type="ORF">CQ13_36125</name>
</gene>
<accession>A0A0R3MBQ5</accession>
<organism evidence="6 7">
    <name type="scientific">Bradyrhizobium retamae</name>
    <dbReference type="NCBI Taxonomy" id="1300035"/>
    <lineage>
        <taxon>Bacteria</taxon>
        <taxon>Pseudomonadati</taxon>
        <taxon>Pseudomonadota</taxon>
        <taxon>Alphaproteobacteria</taxon>
        <taxon>Hyphomicrobiales</taxon>
        <taxon>Nitrobacteraceae</taxon>
        <taxon>Bradyrhizobium</taxon>
    </lineage>
</organism>
<dbReference type="InterPro" id="IPR000089">
    <property type="entry name" value="Biotin_lipoyl"/>
</dbReference>
<protein>
    <submittedName>
        <fullName evidence="6">Biotin-binding protein</fullName>
    </submittedName>
</protein>
<comment type="caution">
    <text evidence="6">The sequence shown here is derived from an EMBL/GenBank/DDBJ whole genome shotgun (WGS) entry which is preliminary data.</text>
</comment>
<evidence type="ECO:0000313" key="6">
    <source>
        <dbReference type="EMBL" id="KRR17640.1"/>
    </source>
</evidence>
<name>A0A0R3MBQ5_9BRAD</name>
<dbReference type="Pfam" id="PF00364">
    <property type="entry name" value="Biotin_lipoyl"/>
    <property type="match status" value="1"/>
</dbReference>
<dbReference type="EMBL" id="LLYA01000208">
    <property type="protein sequence ID" value="KRR17640.1"/>
    <property type="molecule type" value="Genomic_DNA"/>
</dbReference>
<comment type="cofactor">
    <cofactor evidence="1">
        <name>(R)-lipoate</name>
        <dbReference type="ChEBI" id="CHEBI:83088"/>
    </cofactor>
</comment>
<comment type="subunit">
    <text evidence="2">Forms a 24-polypeptide structural core with octahedral symmetry.</text>
</comment>
<dbReference type="CDD" id="cd06849">
    <property type="entry name" value="lipoyl_domain"/>
    <property type="match status" value="1"/>
</dbReference>
<sequence>MDNHIILPALGNEIEEAEIAEWLKAEGDMVKEGEQTVLVTTPKVTLELEAPVTGRLKKILIRAGEVAAVGARLGIIES</sequence>
<dbReference type="GO" id="GO:0005737">
    <property type="term" value="C:cytoplasm"/>
    <property type="evidence" value="ECO:0007669"/>
    <property type="project" value="TreeGrafter"/>
</dbReference>
<dbReference type="Gene3D" id="2.40.50.100">
    <property type="match status" value="1"/>
</dbReference>
<reference evidence="6 7" key="1">
    <citation type="submission" date="2014-03" db="EMBL/GenBank/DDBJ databases">
        <title>Bradyrhizobium valentinum sp. nov., isolated from effective nodules of Lupinus mariae-josephae, a lupine endemic of basic-lime soils in Eastern Spain.</title>
        <authorList>
            <person name="Duran D."/>
            <person name="Rey L."/>
            <person name="Navarro A."/>
            <person name="Busquets A."/>
            <person name="Imperial J."/>
            <person name="Ruiz-Argueso T."/>
        </authorList>
    </citation>
    <scope>NUCLEOTIDE SEQUENCE [LARGE SCALE GENOMIC DNA]</scope>
    <source>
        <strain evidence="6 7">Ro19</strain>
    </source>
</reference>
<dbReference type="SUPFAM" id="SSF51230">
    <property type="entry name" value="Single hybrid motif"/>
    <property type="match status" value="1"/>
</dbReference>
<evidence type="ECO:0000259" key="5">
    <source>
        <dbReference type="PROSITE" id="PS50968"/>
    </source>
</evidence>
<evidence type="ECO:0000256" key="2">
    <source>
        <dbReference type="ARBA" id="ARBA00011484"/>
    </source>
</evidence>
<evidence type="ECO:0000256" key="1">
    <source>
        <dbReference type="ARBA" id="ARBA00001938"/>
    </source>
</evidence>
<keyword evidence="4" id="KW-0012">Acyltransferase</keyword>
<dbReference type="PANTHER" id="PTHR43178">
    <property type="entry name" value="DIHYDROLIPOAMIDE ACETYLTRANSFERASE COMPONENT OF PYRUVATE DEHYDROGENASE COMPLEX"/>
    <property type="match status" value="1"/>
</dbReference>
<evidence type="ECO:0000256" key="3">
    <source>
        <dbReference type="ARBA" id="ARBA00022679"/>
    </source>
</evidence>
<evidence type="ECO:0000313" key="7">
    <source>
        <dbReference type="Proteomes" id="UP000052023"/>
    </source>
</evidence>
<dbReference type="RefSeq" id="WP_057847570.1">
    <property type="nucleotide sequence ID" value="NZ_LLYA01000208.1"/>
</dbReference>
<proteinExistence type="predicted"/>
<dbReference type="GO" id="GO:0016407">
    <property type="term" value="F:acetyltransferase activity"/>
    <property type="evidence" value="ECO:0007669"/>
    <property type="project" value="TreeGrafter"/>
</dbReference>
<keyword evidence="7" id="KW-1185">Reference proteome</keyword>
<dbReference type="AlphaFoldDB" id="A0A0R3MBQ5"/>
<dbReference type="PROSITE" id="PS50968">
    <property type="entry name" value="BIOTINYL_LIPOYL"/>
    <property type="match status" value="1"/>
</dbReference>
<feature type="domain" description="Lipoyl-binding" evidence="5">
    <location>
        <begin position="2"/>
        <end position="77"/>
    </location>
</feature>
<evidence type="ECO:0000256" key="4">
    <source>
        <dbReference type="ARBA" id="ARBA00023315"/>
    </source>
</evidence>
<dbReference type="Proteomes" id="UP000052023">
    <property type="component" value="Unassembled WGS sequence"/>
</dbReference>
<dbReference type="InterPro" id="IPR050743">
    <property type="entry name" value="2-oxoacid_DH_E2_comp"/>
</dbReference>
<dbReference type="OrthoDB" id="9805770at2"/>
<keyword evidence="3" id="KW-0808">Transferase</keyword>
<dbReference type="InterPro" id="IPR011053">
    <property type="entry name" value="Single_hybrid_motif"/>
</dbReference>
<dbReference type="GO" id="GO:0031405">
    <property type="term" value="F:lipoic acid binding"/>
    <property type="evidence" value="ECO:0007669"/>
    <property type="project" value="TreeGrafter"/>
</dbReference>